<evidence type="ECO:0000256" key="2">
    <source>
        <dbReference type="ARBA" id="ARBA00022516"/>
    </source>
</evidence>
<keyword evidence="4" id="KW-0560">Oxidoreductase</keyword>
<dbReference type="GO" id="GO:0010345">
    <property type="term" value="P:suberin biosynthetic process"/>
    <property type="evidence" value="ECO:0007669"/>
    <property type="project" value="TreeGrafter"/>
</dbReference>
<accession>A0A8X7ZGT5</accession>
<dbReference type="PANTHER" id="PTHR11011:SF84">
    <property type="entry name" value="ACYL-COA REDUCTASE-LIKE PROTEIN, PUTATIVE-RELATED"/>
    <property type="match status" value="1"/>
</dbReference>
<feature type="domain" description="Fatty acyl-CoA reductase C-terminal" evidence="5">
    <location>
        <begin position="299"/>
        <end position="370"/>
    </location>
</feature>
<comment type="function">
    <text evidence="4">Catalyzes the reduction of fatty acyl-CoA to fatty alcohols.</text>
</comment>
<dbReference type="InterPro" id="IPR026055">
    <property type="entry name" value="FAR"/>
</dbReference>
<evidence type="ECO:0000256" key="1">
    <source>
        <dbReference type="ARBA" id="ARBA00005928"/>
    </source>
</evidence>
<dbReference type="EMBL" id="JAAWWB010000017">
    <property type="protein sequence ID" value="KAG6763075.1"/>
    <property type="molecule type" value="Genomic_DNA"/>
</dbReference>
<dbReference type="Proteomes" id="UP000886885">
    <property type="component" value="Chromosome 9A"/>
</dbReference>
<evidence type="ECO:0000256" key="4">
    <source>
        <dbReference type="RuleBase" id="RU363097"/>
    </source>
</evidence>
<dbReference type="InterPro" id="IPR013120">
    <property type="entry name" value="FAR_NAD-bd"/>
</dbReference>
<protein>
    <recommendedName>
        <fullName evidence="4">Fatty acyl-CoA reductase</fullName>
        <ecNumber evidence="4">1.2.1.84</ecNumber>
    </recommendedName>
</protein>
<dbReference type="EC" id="1.2.1.84" evidence="4"/>
<proteinExistence type="inferred from homology"/>
<dbReference type="InterPro" id="IPR033640">
    <property type="entry name" value="FAR_C"/>
</dbReference>
<dbReference type="GO" id="GO:0102965">
    <property type="term" value="F:alcohol-forming long-chain fatty acyl-CoA reductase activity"/>
    <property type="evidence" value="ECO:0007669"/>
    <property type="project" value="UniProtKB-EC"/>
</dbReference>
<dbReference type="PANTHER" id="PTHR11011">
    <property type="entry name" value="MALE STERILITY PROTEIN 2-RELATED"/>
    <property type="match status" value="1"/>
</dbReference>
<reference evidence="7" key="1">
    <citation type="journal article" date="2020" name="bioRxiv">
        <title>Hybrid origin of Populus tomentosa Carr. identified through genome sequencing and phylogenomic analysis.</title>
        <authorList>
            <person name="An X."/>
            <person name="Gao K."/>
            <person name="Chen Z."/>
            <person name="Li J."/>
            <person name="Yang X."/>
            <person name="Yang X."/>
            <person name="Zhou J."/>
            <person name="Guo T."/>
            <person name="Zhao T."/>
            <person name="Huang S."/>
            <person name="Miao D."/>
            <person name="Khan W.U."/>
            <person name="Rao P."/>
            <person name="Ye M."/>
            <person name="Lei B."/>
            <person name="Liao W."/>
            <person name="Wang J."/>
            <person name="Ji L."/>
            <person name="Li Y."/>
            <person name="Guo B."/>
            <person name="Mustafa N.S."/>
            <person name="Li S."/>
            <person name="Yun Q."/>
            <person name="Keller S.R."/>
            <person name="Mao J."/>
            <person name="Zhang R."/>
            <person name="Strauss S.H."/>
        </authorList>
    </citation>
    <scope>NUCLEOTIDE SEQUENCE</scope>
    <source>
        <strain evidence="7">GM15</strain>
        <tissue evidence="7">Leaf</tissue>
    </source>
</reference>
<evidence type="ECO:0000256" key="3">
    <source>
        <dbReference type="ARBA" id="ARBA00023098"/>
    </source>
</evidence>
<dbReference type="Pfam" id="PF03015">
    <property type="entry name" value="Sterile"/>
    <property type="match status" value="1"/>
</dbReference>
<keyword evidence="2 4" id="KW-0444">Lipid biosynthesis</keyword>
<sequence length="394" mass="44198">MELGSGVQFLEEKTMLVTVFVEKILRVQPNLKRFYLLIRAADATSARERLHDEVIGKDHLFRVLREKRGASLHSFTSEKATPVPGVISDEDLGVKDSSLKDEMWREIDGVLNFAATTNFDERYDVALDINTMGALHVLDFAKKCVNIKMLVHVSTAYVCGEDAGIILEEPFPMGKAKKGTNKSDIGIENKLVKEKLYQLQLESSPECDVSSAMKDFGFERNIDSLIAGYGKGSLKCFISKPKSDIDICGTQLNEYVILQKPAGMVVIAIIVAMVAHAGQKNSGIIYHVGFSKHRDACAVLDRKLKLLRRLTDLFKPYVLFEGIFDDKNSEKLQIASRKTCPETNVFNFDPTSIDWEDYMMNAHIPGVVKLYGKCVDSLVYVYCRDFVTPACSRR</sequence>
<evidence type="ECO:0000313" key="8">
    <source>
        <dbReference type="Proteomes" id="UP000886885"/>
    </source>
</evidence>
<feature type="domain" description="Thioester reductase (TE)" evidence="6">
    <location>
        <begin position="17"/>
        <end position="184"/>
    </location>
</feature>
<dbReference type="GO" id="GO:0035336">
    <property type="term" value="P:long-chain fatty-acyl-CoA metabolic process"/>
    <property type="evidence" value="ECO:0007669"/>
    <property type="project" value="TreeGrafter"/>
</dbReference>
<name>A0A8X7ZGT5_POPTO</name>
<gene>
    <name evidence="7" type="ORF">POTOM_033607</name>
</gene>
<organism evidence="7 8">
    <name type="scientific">Populus tomentosa</name>
    <name type="common">Chinese white poplar</name>
    <dbReference type="NCBI Taxonomy" id="118781"/>
    <lineage>
        <taxon>Eukaryota</taxon>
        <taxon>Viridiplantae</taxon>
        <taxon>Streptophyta</taxon>
        <taxon>Embryophyta</taxon>
        <taxon>Tracheophyta</taxon>
        <taxon>Spermatophyta</taxon>
        <taxon>Magnoliopsida</taxon>
        <taxon>eudicotyledons</taxon>
        <taxon>Gunneridae</taxon>
        <taxon>Pentapetalae</taxon>
        <taxon>rosids</taxon>
        <taxon>fabids</taxon>
        <taxon>Malpighiales</taxon>
        <taxon>Salicaceae</taxon>
        <taxon>Saliceae</taxon>
        <taxon>Populus</taxon>
    </lineage>
</organism>
<keyword evidence="3 4" id="KW-0443">Lipid metabolism</keyword>
<dbReference type="Pfam" id="PF07993">
    <property type="entry name" value="NAD_binding_4"/>
    <property type="match status" value="1"/>
</dbReference>
<evidence type="ECO:0000259" key="5">
    <source>
        <dbReference type="Pfam" id="PF03015"/>
    </source>
</evidence>
<keyword evidence="8" id="KW-1185">Reference proteome</keyword>
<dbReference type="OrthoDB" id="429813at2759"/>
<evidence type="ECO:0000313" key="7">
    <source>
        <dbReference type="EMBL" id="KAG6763075.1"/>
    </source>
</evidence>
<dbReference type="GO" id="GO:0080019">
    <property type="term" value="F:alcohol-forming very long-chain fatty acyl-CoA reductase activity"/>
    <property type="evidence" value="ECO:0007669"/>
    <property type="project" value="InterPro"/>
</dbReference>
<evidence type="ECO:0000259" key="6">
    <source>
        <dbReference type="Pfam" id="PF07993"/>
    </source>
</evidence>
<dbReference type="CDD" id="cd09071">
    <property type="entry name" value="FAR_C"/>
    <property type="match status" value="1"/>
</dbReference>
<comment type="similarity">
    <text evidence="1 4">Belongs to the fatty acyl-CoA reductase family.</text>
</comment>
<keyword evidence="4" id="KW-0521">NADP</keyword>
<comment type="catalytic activity">
    <reaction evidence="4">
        <text>a long-chain fatty acyl-CoA + 2 NADPH + 2 H(+) = a long-chain primary fatty alcohol + 2 NADP(+) + CoA</text>
        <dbReference type="Rhea" id="RHEA:52716"/>
        <dbReference type="ChEBI" id="CHEBI:15378"/>
        <dbReference type="ChEBI" id="CHEBI:57287"/>
        <dbReference type="ChEBI" id="CHEBI:57783"/>
        <dbReference type="ChEBI" id="CHEBI:58349"/>
        <dbReference type="ChEBI" id="CHEBI:77396"/>
        <dbReference type="ChEBI" id="CHEBI:83139"/>
        <dbReference type="EC" id="1.2.1.84"/>
    </reaction>
</comment>
<comment type="caution">
    <text evidence="7">The sequence shown here is derived from an EMBL/GenBank/DDBJ whole genome shotgun (WGS) entry which is preliminary data.</text>
</comment>
<dbReference type="AlphaFoldDB" id="A0A8X7ZGT5"/>